<dbReference type="EMBL" id="FNAC01000062">
    <property type="protein sequence ID" value="SDD79119.1"/>
    <property type="molecule type" value="Genomic_DNA"/>
</dbReference>
<organism evidence="2 3">
    <name type="scientific">Algoriphagus faecimaris</name>
    <dbReference type="NCBI Taxonomy" id="686796"/>
    <lineage>
        <taxon>Bacteria</taxon>
        <taxon>Pseudomonadati</taxon>
        <taxon>Bacteroidota</taxon>
        <taxon>Cytophagia</taxon>
        <taxon>Cytophagales</taxon>
        <taxon>Cyclobacteriaceae</taxon>
        <taxon>Algoriphagus</taxon>
    </lineage>
</organism>
<name>A0A1G6XLL7_9BACT</name>
<evidence type="ECO:0000313" key="3">
    <source>
        <dbReference type="Proteomes" id="UP000199060"/>
    </source>
</evidence>
<feature type="signal peptide" evidence="1">
    <location>
        <begin position="1"/>
        <end position="21"/>
    </location>
</feature>
<dbReference type="RefSeq" id="WP_087941325.1">
    <property type="nucleotide sequence ID" value="NZ_FNAC01000062.1"/>
</dbReference>
<evidence type="ECO:0000256" key="1">
    <source>
        <dbReference type="SAM" id="SignalP"/>
    </source>
</evidence>
<protein>
    <recommendedName>
        <fullName evidence="4">NVEALA protein</fullName>
    </recommendedName>
</protein>
<evidence type="ECO:0000313" key="2">
    <source>
        <dbReference type="EMBL" id="SDD79119.1"/>
    </source>
</evidence>
<dbReference type="Proteomes" id="UP000199060">
    <property type="component" value="Unassembled WGS sequence"/>
</dbReference>
<accession>A0A1G6XLL7</accession>
<feature type="chain" id="PRO_5011506287" description="NVEALA protein" evidence="1">
    <location>
        <begin position="22"/>
        <end position="73"/>
    </location>
</feature>
<dbReference type="AlphaFoldDB" id="A0A1G6XLL7"/>
<sequence>MKKVLFGVAFLGAMAFSGITAQGQGSVDLGEGEETRCYQRMYWCAGEIEAYNCENVATGYLCSQSYVHCYKCS</sequence>
<dbReference type="STRING" id="686796.SAMN04488104_10623"/>
<gene>
    <name evidence="2" type="ORF">SAMN04488104_10623</name>
</gene>
<evidence type="ECO:0008006" key="4">
    <source>
        <dbReference type="Google" id="ProtNLM"/>
    </source>
</evidence>
<proteinExistence type="predicted"/>
<reference evidence="3" key="1">
    <citation type="submission" date="2016-10" db="EMBL/GenBank/DDBJ databases">
        <authorList>
            <person name="Varghese N."/>
            <person name="Submissions S."/>
        </authorList>
    </citation>
    <scope>NUCLEOTIDE SEQUENCE [LARGE SCALE GENOMIC DNA]</scope>
    <source>
        <strain evidence="3">DSM 23095</strain>
    </source>
</reference>
<dbReference type="OrthoDB" id="828009at2"/>
<keyword evidence="3" id="KW-1185">Reference proteome</keyword>
<keyword evidence="1" id="KW-0732">Signal</keyword>